<dbReference type="RefSeq" id="WP_255187841.1">
    <property type="nucleotide sequence ID" value="NZ_CP113517.1"/>
</dbReference>
<keyword evidence="2" id="KW-1185">Reference proteome</keyword>
<gene>
    <name evidence="1" type="ORF">NM686_010590</name>
</gene>
<reference evidence="1" key="1">
    <citation type="submission" date="2022-11" db="EMBL/GenBank/DDBJ databases">
        <title>Methylomonas rapida sp. nov., Carotenoid-Producing Obligate Methanotrophs with High Growth Characteristics and Biotechnological Potential.</title>
        <authorList>
            <person name="Tikhonova E.N."/>
            <person name="Suleimanov R.Z."/>
            <person name="Miroshnikov K."/>
            <person name="Oshkin I.Y."/>
            <person name="Belova S.E."/>
            <person name="Danilova O.V."/>
            <person name="Ashikhmin A."/>
            <person name="Konopkin A."/>
            <person name="But S.Y."/>
            <person name="Khmelenina V.N."/>
            <person name="Kuznetsov N."/>
            <person name="Pimenov N.V."/>
            <person name="Dedysh S.N."/>
        </authorList>
    </citation>
    <scope>NUCLEOTIDE SEQUENCE</scope>
    <source>
        <strain evidence="1">MP1</strain>
    </source>
</reference>
<sequence>MADDQLKTMTMEKAKEYRAIYANGFMLNSSHHDAMIRFLRAEPVQTFDNEIQGVVNYEECLVTMPLDTLINLRDAINEQIRVNPALKSMATNDSD</sequence>
<evidence type="ECO:0000313" key="1">
    <source>
        <dbReference type="EMBL" id="WAR46933.1"/>
    </source>
</evidence>
<organism evidence="1 2">
    <name type="scientific">Methylomonas rapida</name>
    <dbReference type="NCBI Taxonomy" id="2963939"/>
    <lineage>
        <taxon>Bacteria</taxon>
        <taxon>Pseudomonadati</taxon>
        <taxon>Pseudomonadota</taxon>
        <taxon>Gammaproteobacteria</taxon>
        <taxon>Methylococcales</taxon>
        <taxon>Methylococcaceae</taxon>
        <taxon>Methylomonas</taxon>
    </lineage>
</organism>
<name>A0ABY7GR00_9GAMM</name>
<accession>A0ABY7GR00</accession>
<protein>
    <submittedName>
        <fullName evidence="1">Uncharacterized protein</fullName>
    </submittedName>
</protein>
<proteinExistence type="predicted"/>
<evidence type="ECO:0000313" key="2">
    <source>
        <dbReference type="Proteomes" id="UP001162780"/>
    </source>
</evidence>
<dbReference type="Proteomes" id="UP001162780">
    <property type="component" value="Chromosome"/>
</dbReference>
<dbReference type="EMBL" id="CP113517">
    <property type="protein sequence ID" value="WAR46933.1"/>
    <property type="molecule type" value="Genomic_DNA"/>
</dbReference>